<accession>A0ABQ8SNI8</accession>
<evidence type="ECO:0000313" key="3">
    <source>
        <dbReference type="Proteomes" id="UP001148838"/>
    </source>
</evidence>
<dbReference type="EMBL" id="JAJSOF020000023">
    <property type="protein sequence ID" value="KAJ4435730.1"/>
    <property type="molecule type" value="Genomic_DNA"/>
</dbReference>
<sequence>MGRPGVNGMTDQEGQLKQYFRNSNDDDDNDCDYDRYHDVNGDNDNHNSYKSKKETRVRRASPLALRAIPNCQMDGSVPEPPPSFPPSPPAPAPLPSSSRKASRLYILDCNNIKMDLREVGYDDRDWINLAQDRDQWGAYVRAAMNLQVPYKP</sequence>
<feature type="compositionally biased region" description="Basic and acidic residues" evidence="1">
    <location>
        <begin position="32"/>
        <end position="54"/>
    </location>
</feature>
<proteinExistence type="predicted"/>
<feature type="region of interest" description="Disordered" evidence="1">
    <location>
        <begin position="1"/>
        <end position="99"/>
    </location>
</feature>
<gene>
    <name evidence="2" type="ORF">ANN_18347</name>
</gene>
<keyword evidence="3" id="KW-1185">Reference proteome</keyword>
<feature type="compositionally biased region" description="Pro residues" evidence="1">
    <location>
        <begin position="78"/>
        <end position="94"/>
    </location>
</feature>
<protein>
    <submittedName>
        <fullName evidence="2">Uncharacterized protein</fullName>
    </submittedName>
</protein>
<organism evidence="2 3">
    <name type="scientific">Periplaneta americana</name>
    <name type="common">American cockroach</name>
    <name type="synonym">Blatta americana</name>
    <dbReference type="NCBI Taxonomy" id="6978"/>
    <lineage>
        <taxon>Eukaryota</taxon>
        <taxon>Metazoa</taxon>
        <taxon>Ecdysozoa</taxon>
        <taxon>Arthropoda</taxon>
        <taxon>Hexapoda</taxon>
        <taxon>Insecta</taxon>
        <taxon>Pterygota</taxon>
        <taxon>Neoptera</taxon>
        <taxon>Polyneoptera</taxon>
        <taxon>Dictyoptera</taxon>
        <taxon>Blattodea</taxon>
        <taxon>Blattoidea</taxon>
        <taxon>Blattidae</taxon>
        <taxon>Blattinae</taxon>
        <taxon>Periplaneta</taxon>
    </lineage>
</organism>
<name>A0ABQ8SNI8_PERAM</name>
<feature type="non-terminal residue" evidence="2">
    <location>
        <position position="152"/>
    </location>
</feature>
<reference evidence="2 3" key="1">
    <citation type="journal article" date="2022" name="Allergy">
        <title>Genome assembly and annotation of Periplaneta americana reveal a comprehensive cockroach allergen profile.</title>
        <authorList>
            <person name="Wang L."/>
            <person name="Xiong Q."/>
            <person name="Saelim N."/>
            <person name="Wang L."/>
            <person name="Nong W."/>
            <person name="Wan A.T."/>
            <person name="Shi M."/>
            <person name="Liu X."/>
            <person name="Cao Q."/>
            <person name="Hui J.H.L."/>
            <person name="Sookrung N."/>
            <person name="Leung T.F."/>
            <person name="Tungtrongchitr A."/>
            <person name="Tsui S.K.W."/>
        </authorList>
    </citation>
    <scope>NUCLEOTIDE SEQUENCE [LARGE SCALE GENOMIC DNA]</scope>
    <source>
        <strain evidence="2">PWHHKU_190912</strain>
    </source>
</reference>
<comment type="caution">
    <text evidence="2">The sequence shown here is derived from an EMBL/GenBank/DDBJ whole genome shotgun (WGS) entry which is preliminary data.</text>
</comment>
<dbReference type="Proteomes" id="UP001148838">
    <property type="component" value="Unassembled WGS sequence"/>
</dbReference>
<evidence type="ECO:0000256" key="1">
    <source>
        <dbReference type="SAM" id="MobiDB-lite"/>
    </source>
</evidence>
<evidence type="ECO:0000313" key="2">
    <source>
        <dbReference type="EMBL" id="KAJ4435730.1"/>
    </source>
</evidence>